<reference evidence="2 3" key="1">
    <citation type="submission" date="2019-08" db="EMBL/GenBank/DDBJ databases">
        <title>Deep-cultivation of Planctomycetes and their phenomic and genomic characterization uncovers novel biology.</title>
        <authorList>
            <person name="Wiegand S."/>
            <person name="Jogler M."/>
            <person name="Boedeker C."/>
            <person name="Pinto D."/>
            <person name="Vollmers J."/>
            <person name="Rivas-Marin E."/>
            <person name="Kohn T."/>
            <person name="Peeters S.H."/>
            <person name="Heuer A."/>
            <person name="Rast P."/>
            <person name="Oberbeckmann S."/>
            <person name="Bunk B."/>
            <person name="Jeske O."/>
            <person name="Meyerdierks A."/>
            <person name="Storesund J.E."/>
            <person name="Kallscheuer N."/>
            <person name="Luecker S."/>
            <person name="Lage O.M."/>
            <person name="Pohl T."/>
            <person name="Merkel B.J."/>
            <person name="Hornburger P."/>
            <person name="Mueller R.-W."/>
            <person name="Bruemmer F."/>
            <person name="Labrenz M."/>
            <person name="Spormann A.M."/>
            <person name="Op den Camp H."/>
            <person name="Overmann J."/>
            <person name="Amann R."/>
            <person name="Jetten M.S.M."/>
            <person name="Mascher T."/>
            <person name="Medema M.H."/>
            <person name="Devos D.P."/>
            <person name="Kaster A.-K."/>
            <person name="Ovreas L."/>
            <person name="Rohde M."/>
            <person name="Galperin M.Y."/>
            <person name="Jogler C."/>
        </authorList>
    </citation>
    <scope>NUCLEOTIDE SEQUENCE [LARGE SCALE GENOMIC DNA]</scope>
    <source>
        <strain evidence="2 3">FC18</strain>
    </source>
</reference>
<dbReference type="GO" id="GO:0006313">
    <property type="term" value="P:DNA transposition"/>
    <property type="evidence" value="ECO:0007669"/>
    <property type="project" value="InterPro"/>
</dbReference>
<evidence type="ECO:0000313" key="2">
    <source>
        <dbReference type="EMBL" id="QEG22296.1"/>
    </source>
</evidence>
<dbReference type="Proteomes" id="UP000322214">
    <property type="component" value="Chromosome"/>
</dbReference>
<keyword evidence="3" id="KW-1185">Reference proteome</keyword>
<dbReference type="SUPFAM" id="SSF143422">
    <property type="entry name" value="Transposase IS200-like"/>
    <property type="match status" value="1"/>
</dbReference>
<dbReference type="Gene3D" id="3.30.70.1290">
    <property type="entry name" value="Transposase IS200-like"/>
    <property type="match status" value="1"/>
</dbReference>
<dbReference type="GO" id="GO:0004803">
    <property type="term" value="F:transposase activity"/>
    <property type="evidence" value="ECO:0007669"/>
    <property type="project" value="InterPro"/>
</dbReference>
<dbReference type="GO" id="GO:0003677">
    <property type="term" value="F:DNA binding"/>
    <property type="evidence" value="ECO:0007669"/>
    <property type="project" value="InterPro"/>
</dbReference>
<accession>A0A5B9PCM7</accession>
<organism evidence="2 3">
    <name type="scientific">Mariniblastus fucicola</name>
    <dbReference type="NCBI Taxonomy" id="980251"/>
    <lineage>
        <taxon>Bacteria</taxon>
        <taxon>Pseudomonadati</taxon>
        <taxon>Planctomycetota</taxon>
        <taxon>Planctomycetia</taxon>
        <taxon>Pirellulales</taxon>
        <taxon>Pirellulaceae</taxon>
        <taxon>Mariniblastus</taxon>
    </lineage>
</organism>
<protein>
    <submittedName>
        <fullName evidence="2">Transposase IS200 like protein</fullName>
    </submittedName>
</protein>
<dbReference type="OrthoDB" id="290919at2"/>
<dbReference type="PANTHER" id="PTHR34322">
    <property type="entry name" value="TRANSPOSASE, Y1_TNP DOMAIN-CONTAINING"/>
    <property type="match status" value="1"/>
</dbReference>
<dbReference type="PANTHER" id="PTHR34322:SF2">
    <property type="entry name" value="TRANSPOSASE IS200-LIKE DOMAIN-CONTAINING PROTEIN"/>
    <property type="match status" value="1"/>
</dbReference>
<evidence type="ECO:0000259" key="1">
    <source>
        <dbReference type="Pfam" id="PF01797"/>
    </source>
</evidence>
<proteinExistence type="predicted"/>
<evidence type="ECO:0000313" key="3">
    <source>
        <dbReference type="Proteomes" id="UP000322214"/>
    </source>
</evidence>
<feature type="domain" description="Transposase IS200-like" evidence="1">
    <location>
        <begin position="3"/>
        <end position="73"/>
    </location>
</feature>
<dbReference type="EMBL" id="CP042912">
    <property type="protein sequence ID" value="QEG22296.1"/>
    <property type="molecule type" value="Genomic_DNA"/>
</dbReference>
<dbReference type="KEGG" id="mff:MFFC18_21720"/>
<dbReference type="InterPro" id="IPR002686">
    <property type="entry name" value="Transposase_17"/>
</dbReference>
<dbReference type="STRING" id="980251.GCA_001642875_00136"/>
<name>A0A5B9PCM7_9BACT</name>
<dbReference type="Pfam" id="PF01797">
    <property type="entry name" value="Y1_Tnp"/>
    <property type="match status" value="1"/>
</dbReference>
<dbReference type="AlphaFoldDB" id="A0A5B9PCM7"/>
<dbReference type="InterPro" id="IPR036515">
    <property type="entry name" value="Transposase_17_sf"/>
</dbReference>
<gene>
    <name evidence="2" type="ORF">MFFC18_21720</name>
</gene>
<sequence>MFLMPNHWRFVVQPNVDNQVSEFFRRLKVTHTMRWHSHCQTSGTGHLYQGRFKSFPVQDDRHLLRVMRYVERNALRANLVELAEEWKCKMLEVLGSRIRKHL</sequence>